<dbReference type="Proteomes" id="UP001187192">
    <property type="component" value="Unassembled WGS sequence"/>
</dbReference>
<organism evidence="2 3">
    <name type="scientific">Ficus carica</name>
    <name type="common">Common fig</name>
    <dbReference type="NCBI Taxonomy" id="3494"/>
    <lineage>
        <taxon>Eukaryota</taxon>
        <taxon>Viridiplantae</taxon>
        <taxon>Streptophyta</taxon>
        <taxon>Embryophyta</taxon>
        <taxon>Tracheophyta</taxon>
        <taxon>Spermatophyta</taxon>
        <taxon>Magnoliopsida</taxon>
        <taxon>eudicotyledons</taxon>
        <taxon>Gunneridae</taxon>
        <taxon>Pentapetalae</taxon>
        <taxon>rosids</taxon>
        <taxon>fabids</taxon>
        <taxon>Rosales</taxon>
        <taxon>Moraceae</taxon>
        <taxon>Ficeae</taxon>
        <taxon>Ficus</taxon>
    </lineage>
</organism>
<reference evidence="2" key="1">
    <citation type="submission" date="2023-07" db="EMBL/GenBank/DDBJ databases">
        <title>draft genome sequence of fig (Ficus carica).</title>
        <authorList>
            <person name="Takahashi T."/>
            <person name="Nishimura K."/>
        </authorList>
    </citation>
    <scope>NUCLEOTIDE SEQUENCE</scope>
</reference>
<keyword evidence="3" id="KW-1185">Reference proteome</keyword>
<comment type="caution">
    <text evidence="2">The sequence shown here is derived from an EMBL/GenBank/DDBJ whole genome shotgun (WGS) entry which is preliminary data.</text>
</comment>
<sequence>MSREVAIVNEIGTKQPLSETIQREPSLDKTTSSLATSGLLSDSSSSVDANGHERGLLSTRLKLAPATFGGSM</sequence>
<evidence type="ECO:0000313" key="2">
    <source>
        <dbReference type="EMBL" id="GMN61659.1"/>
    </source>
</evidence>
<dbReference type="AlphaFoldDB" id="A0AA88DU50"/>
<proteinExistence type="predicted"/>
<protein>
    <submittedName>
        <fullName evidence="2">Uncharacterized protein</fullName>
    </submittedName>
</protein>
<name>A0AA88DU50_FICCA</name>
<feature type="compositionally biased region" description="Low complexity" evidence="1">
    <location>
        <begin position="30"/>
        <end position="46"/>
    </location>
</feature>
<feature type="region of interest" description="Disordered" evidence="1">
    <location>
        <begin position="16"/>
        <end position="52"/>
    </location>
</feature>
<accession>A0AA88DU50</accession>
<evidence type="ECO:0000256" key="1">
    <source>
        <dbReference type="SAM" id="MobiDB-lite"/>
    </source>
</evidence>
<dbReference type="EMBL" id="BTGU01000115">
    <property type="protein sequence ID" value="GMN61659.1"/>
    <property type="molecule type" value="Genomic_DNA"/>
</dbReference>
<evidence type="ECO:0000313" key="3">
    <source>
        <dbReference type="Proteomes" id="UP001187192"/>
    </source>
</evidence>
<gene>
    <name evidence="2" type="ORF">TIFTF001_030773</name>
</gene>